<dbReference type="SUPFAM" id="SSF53474">
    <property type="entry name" value="alpha/beta-Hydrolases"/>
    <property type="match status" value="1"/>
</dbReference>
<dbReference type="Proteomes" id="UP001320420">
    <property type="component" value="Unassembled WGS sequence"/>
</dbReference>
<feature type="domain" description="AB hydrolase-1" evidence="2">
    <location>
        <begin position="97"/>
        <end position="312"/>
    </location>
</feature>
<name>A0AAN9YS66_9PEZI</name>
<dbReference type="EMBL" id="JAKJXP020000044">
    <property type="protein sequence ID" value="KAK7751910.1"/>
    <property type="molecule type" value="Genomic_DNA"/>
</dbReference>
<evidence type="ECO:0000259" key="2">
    <source>
        <dbReference type="Pfam" id="PF12697"/>
    </source>
</evidence>
<accession>A0AAN9YS66</accession>
<comment type="caution">
    <text evidence="3">The sequence shown here is derived from an EMBL/GenBank/DDBJ whole genome shotgun (WGS) entry which is preliminary data.</text>
</comment>
<feature type="signal peptide" evidence="1">
    <location>
        <begin position="1"/>
        <end position="20"/>
    </location>
</feature>
<dbReference type="InterPro" id="IPR000073">
    <property type="entry name" value="AB_hydrolase_1"/>
</dbReference>
<feature type="chain" id="PRO_5042868469" description="AB hydrolase-1 domain-containing protein" evidence="1">
    <location>
        <begin position="21"/>
        <end position="328"/>
    </location>
</feature>
<dbReference type="InterPro" id="IPR029058">
    <property type="entry name" value="AB_hydrolase_fold"/>
</dbReference>
<protein>
    <recommendedName>
        <fullName evidence="2">AB hydrolase-1 domain-containing protein</fullName>
    </recommendedName>
</protein>
<dbReference type="Pfam" id="PF12697">
    <property type="entry name" value="Abhydrolase_6"/>
    <property type="match status" value="1"/>
</dbReference>
<evidence type="ECO:0000256" key="1">
    <source>
        <dbReference type="SAM" id="SignalP"/>
    </source>
</evidence>
<organism evidence="3 4">
    <name type="scientific">Diatrype stigma</name>
    <dbReference type="NCBI Taxonomy" id="117547"/>
    <lineage>
        <taxon>Eukaryota</taxon>
        <taxon>Fungi</taxon>
        <taxon>Dikarya</taxon>
        <taxon>Ascomycota</taxon>
        <taxon>Pezizomycotina</taxon>
        <taxon>Sordariomycetes</taxon>
        <taxon>Xylariomycetidae</taxon>
        <taxon>Xylariales</taxon>
        <taxon>Diatrypaceae</taxon>
        <taxon>Diatrype</taxon>
    </lineage>
</organism>
<keyword evidence="1" id="KW-0732">Signal</keyword>
<keyword evidence="4" id="KW-1185">Reference proteome</keyword>
<dbReference type="AlphaFoldDB" id="A0AAN9YS66"/>
<gene>
    <name evidence="3" type="ORF">SLS62_006211</name>
</gene>
<dbReference type="Gene3D" id="3.40.50.1820">
    <property type="entry name" value="alpha/beta hydrolase"/>
    <property type="match status" value="1"/>
</dbReference>
<evidence type="ECO:0000313" key="3">
    <source>
        <dbReference type="EMBL" id="KAK7751910.1"/>
    </source>
</evidence>
<evidence type="ECO:0000313" key="4">
    <source>
        <dbReference type="Proteomes" id="UP001320420"/>
    </source>
</evidence>
<proteinExistence type="predicted"/>
<reference evidence="3 4" key="1">
    <citation type="submission" date="2024-02" db="EMBL/GenBank/DDBJ databases">
        <title>De novo assembly and annotation of 12 fungi associated with fruit tree decline syndrome in Ontario, Canada.</title>
        <authorList>
            <person name="Sulman M."/>
            <person name="Ellouze W."/>
            <person name="Ilyukhin E."/>
        </authorList>
    </citation>
    <scope>NUCLEOTIDE SEQUENCE [LARGE SCALE GENOMIC DNA]</scope>
    <source>
        <strain evidence="3 4">M11/M66-122</strain>
    </source>
</reference>
<sequence length="328" mass="34012">MVRIGLPGLVVVSAAKLASCQCQNLTIPISISSQNSKFNLTAPSSNIEVTNFILNLAQQGNNFTEDIATGYATVSGNYSIAAQYCTPDAGPGTALQVLTHGVGFDRSYWDFPIHDHNYSYVAQALERGYSTFAYDRLGIGQSSHGEPVNEIQSTLEVAALRALTTGLRSATLPGITDSYAKVFHVGHSFGSIQTYGLTAEVAAEGKGETISDGIALTGFSAASQFVPYFLFGGQFVSAPTLPAGAGASYANGYLAAGSNSSVQTNFFAPGMFDPEVLAAAARTGQPVTVGELLTLAAPASKPNGYSGPVLVVTGAISRQPSSLMRGTA</sequence>